<evidence type="ECO:0000313" key="1">
    <source>
        <dbReference type="EMBL" id="EBA08935.1"/>
    </source>
</evidence>
<evidence type="ECO:0000313" key="2">
    <source>
        <dbReference type="Proteomes" id="UP000005713"/>
    </source>
</evidence>
<proteinExistence type="predicted"/>
<sequence>MDQEAWMSARHLRPVDVGTLEDYPVDPSERLDSHGFLMWEFRRWLSSDMRWHGSHESKSIFFELVNVAHGETPVGTLPDDLARLARMVQPCVDPGHFERLCSMPFGPLHGWHRCRCGDDVRLMHPVVTRIVLSALASRANSAARTEAASHARKLKRLTEDVGQVAPEVAKDPRKIRWISNEIDNRVSQRGGQRRNVEDLHLAIQACMQKARSGGFPQ</sequence>
<dbReference type="Proteomes" id="UP000005713">
    <property type="component" value="Unassembled WGS sequence"/>
</dbReference>
<protein>
    <submittedName>
        <fullName evidence="1">Uncharacterized protein</fullName>
    </submittedName>
</protein>
<name>A3K1Y9_SAGS3</name>
<accession>A3K1Y9</accession>
<dbReference type="AlphaFoldDB" id="A3K1Y9"/>
<comment type="caution">
    <text evidence="1">The sequence shown here is derived from an EMBL/GenBank/DDBJ whole genome shotgun (WGS) entry which is preliminary data.</text>
</comment>
<organism evidence="1 2">
    <name type="scientific">Sagittula stellata (strain ATCC 700073 / DSM 11524 / E-37)</name>
    <dbReference type="NCBI Taxonomy" id="388399"/>
    <lineage>
        <taxon>Bacteria</taxon>
        <taxon>Pseudomonadati</taxon>
        <taxon>Pseudomonadota</taxon>
        <taxon>Alphaproteobacteria</taxon>
        <taxon>Rhodobacterales</taxon>
        <taxon>Roseobacteraceae</taxon>
        <taxon>Sagittula</taxon>
    </lineage>
</organism>
<reference evidence="1 2" key="1">
    <citation type="submission" date="2006-06" db="EMBL/GenBank/DDBJ databases">
        <authorList>
            <person name="Moran M.A."/>
            <person name="Ferriera S."/>
            <person name="Johnson J."/>
            <person name="Kravitz S."/>
            <person name="Beeson K."/>
            <person name="Sutton G."/>
            <person name="Rogers Y.-H."/>
            <person name="Friedman R."/>
            <person name="Frazier M."/>
            <person name="Venter J.C."/>
        </authorList>
    </citation>
    <scope>NUCLEOTIDE SEQUENCE [LARGE SCALE GENOMIC DNA]</scope>
    <source>
        <strain evidence="1 2">E-37</strain>
    </source>
</reference>
<keyword evidence="2" id="KW-1185">Reference proteome</keyword>
<gene>
    <name evidence="1" type="ORF">SSE37_04795</name>
</gene>
<dbReference type="eggNOG" id="ENOG502ZCBT">
    <property type="taxonomic scope" value="Bacteria"/>
</dbReference>
<dbReference type="EMBL" id="AAYA01000004">
    <property type="protein sequence ID" value="EBA08935.1"/>
    <property type="molecule type" value="Genomic_DNA"/>
</dbReference>